<dbReference type="CDD" id="cd15234">
    <property type="entry name" value="7tmA_OR7-like"/>
    <property type="match status" value="1"/>
</dbReference>
<evidence type="ECO:0000256" key="3">
    <source>
        <dbReference type="ARBA" id="ARBA00022606"/>
    </source>
</evidence>
<evidence type="ECO:0000256" key="2">
    <source>
        <dbReference type="ARBA" id="ARBA00004141"/>
    </source>
</evidence>
<dbReference type="AlphaFoldDB" id="A0A485NWX9"/>
<keyword evidence="9 11" id="KW-0675">Receptor</keyword>
<dbReference type="InterPro" id="IPR000276">
    <property type="entry name" value="GPCR_Rhodpsn"/>
</dbReference>
<comment type="function">
    <text evidence="1">Putative odorant or sperm cell receptor.</text>
</comment>
<keyword evidence="5 12" id="KW-0552">Olfaction</keyword>
<dbReference type="Gene3D" id="1.20.1070.10">
    <property type="entry name" value="Rhodopsin 7-helix transmembrane proteins"/>
    <property type="match status" value="1"/>
</dbReference>
<sequence>MPIDLFTFPNLLFFFKRCPRYIEPQNLTRVSEFFLTGLSDDLELQPLLFGLFLSMYLVSVLGNLLIILAVSSDPHLHTPMYFFLSNLSLADIGFTSTTIPKMIVDIQTQSRVISYVGCLTQMSFFMLFGCLDSLLLAAMAYDRFVAICHPLRYLVIMNPRLCGLLVLASLFISVLVSQMHNSIVLQLTYFKDVEISNFFCDPSQLLNLACSDTFTNNIVMYFVGVISGFLPISGIFFSYYKIVSSILRIPSTSGKYKAFATCGSHLSVVCLFYGTGLGVYLSSAVSTSLRKGAVASVVYTVVTPMLNPFIYSLRNRDIQRAMQRLLTILCFSIGDPSIPER</sequence>
<evidence type="ECO:0000259" key="13">
    <source>
        <dbReference type="PROSITE" id="PS50262"/>
    </source>
</evidence>
<dbReference type="InterPro" id="IPR017452">
    <property type="entry name" value="GPCR_Rhodpsn_7TM"/>
</dbReference>
<organism evidence="14 15">
    <name type="scientific">Lynx pardinus</name>
    <name type="common">Iberian lynx</name>
    <name type="synonym">Felis pardina</name>
    <dbReference type="NCBI Taxonomy" id="191816"/>
    <lineage>
        <taxon>Eukaryota</taxon>
        <taxon>Metazoa</taxon>
        <taxon>Chordata</taxon>
        <taxon>Craniata</taxon>
        <taxon>Vertebrata</taxon>
        <taxon>Euteleostomi</taxon>
        <taxon>Mammalia</taxon>
        <taxon>Eutheria</taxon>
        <taxon>Laurasiatheria</taxon>
        <taxon>Carnivora</taxon>
        <taxon>Feliformia</taxon>
        <taxon>Felidae</taxon>
        <taxon>Felinae</taxon>
        <taxon>Lynx</taxon>
    </lineage>
</organism>
<keyword evidence="10 11" id="KW-0807">Transducer</keyword>
<feature type="transmembrane region" description="Helical" evidence="12">
    <location>
        <begin position="81"/>
        <end position="100"/>
    </location>
</feature>
<gene>
    <name evidence="14" type="ORF">LYPA_23C018387</name>
</gene>
<proteinExistence type="inferred from homology"/>
<evidence type="ECO:0000256" key="4">
    <source>
        <dbReference type="ARBA" id="ARBA00022692"/>
    </source>
</evidence>
<keyword evidence="4 11" id="KW-0812">Transmembrane</keyword>
<feature type="transmembrane region" description="Helical" evidence="12">
    <location>
        <begin position="258"/>
        <end position="281"/>
    </location>
</feature>
<evidence type="ECO:0000313" key="14">
    <source>
        <dbReference type="EMBL" id="VFV38135.1"/>
    </source>
</evidence>
<name>A0A485NWX9_LYNPA</name>
<feature type="transmembrane region" description="Helical" evidence="12">
    <location>
        <begin position="218"/>
        <end position="237"/>
    </location>
</feature>
<dbReference type="PANTHER" id="PTHR48001">
    <property type="entry name" value="OLFACTORY RECEPTOR"/>
    <property type="match status" value="1"/>
</dbReference>
<evidence type="ECO:0000256" key="6">
    <source>
        <dbReference type="ARBA" id="ARBA00022989"/>
    </source>
</evidence>
<dbReference type="PRINTS" id="PR00245">
    <property type="entry name" value="OLFACTORYR"/>
</dbReference>
<feature type="transmembrane region" description="Helical" evidence="12">
    <location>
        <begin position="112"/>
        <end position="141"/>
    </location>
</feature>
<evidence type="ECO:0000256" key="1">
    <source>
        <dbReference type="ARBA" id="ARBA00003929"/>
    </source>
</evidence>
<evidence type="ECO:0000256" key="11">
    <source>
        <dbReference type="RuleBase" id="RU000688"/>
    </source>
</evidence>
<protein>
    <recommendedName>
        <fullName evidence="12">Olfactory receptor</fullName>
    </recommendedName>
</protein>
<dbReference type="GO" id="GO:0005886">
    <property type="term" value="C:plasma membrane"/>
    <property type="evidence" value="ECO:0007669"/>
    <property type="project" value="UniProtKB-SubCell"/>
</dbReference>
<feature type="domain" description="G-protein coupled receptors family 1 profile" evidence="13">
    <location>
        <begin position="62"/>
        <end position="311"/>
    </location>
</feature>
<dbReference type="EMBL" id="CAAGRJ010025555">
    <property type="protein sequence ID" value="VFV38135.1"/>
    <property type="molecule type" value="Genomic_DNA"/>
</dbReference>
<accession>A0A485NWX9</accession>
<dbReference type="FunFam" id="1.20.1070.10:FF:000009">
    <property type="entry name" value="Olfactory receptor"/>
    <property type="match status" value="1"/>
</dbReference>
<evidence type="ECO:0000256" key="8">
    <source>
        <dbReference type="ARBA" id="ARBA00023136"/>
    </source>
</evidence>
<keyword evidence="7 11" id="KW-0297">G-protein coupled receptor</keyword>
<evidence type="ECO:0000256" key="5">
    <source>
        <dbReference type="ARBA" id="ARBA00022725"/>
    </source>
</evidence>
<evidence type="ECO:0000313" key="15">
    <source>
        <dbReference type="Proteomes" id="UP000386466"/>
    </source>
</evidence>
<keyword evidence="8 12" id="KW-0472">Membrane</keyword>
<feature type="transmembrane region" description="Helical" evidence="12">
    <location>
        <begin position="47"/>
        <end position="69"/>
    </location>
</feature>
<evidence type="ECO:0000256" key="10">
    <source>
        <dbReference type="ARBA" id="ARBA00023224"/>
    </source>
</evidence>
<dbReference type="GO" id="GO:0004984">
    <property type="term" value="F:olfactory receptor activity"/>
    <property type="evidence" value="ECO:0007669"/>
    <property type="project" value="InterPro"/>
</dbReference>
<keyword evidence="6 12" id="KW-1133">Transmembrane helix</keyword>
<comment type="similarity">
    <text evidence="11">Belongs to the G-protein coupled receptor 1 family.</text>
</comment>
<dbReference type="GO" id="GO:0004930">
    <property type="term" value="F:G protein-coupled receptor activity"/>
    <property type="evidence" value="ECO:0007669"/>
    <property type="project" value="UniProtKB-KW"/>
</dbReference>
<reference evidence="14 15" key="1">
    <citation type="submission" date="2019-01" db="EMBL/GenBank/DDBJ databases">
        <authorList>
            <person name="Alioto T."/>
            <person name="Alioto T."/>
        </authorList>
    </citation>
    <scope>NUCLEOTIDE SEQUENCE [LARGE SCALE GENOMIC DNA]</scope>
</reference>
<keyword evidence="3 12" id="KW-0716">Sensory transduction</keyword>
<dbReference type="PROSITE" id="PS50262">
    <property type="entry name" value="G_PROTEIN_RECEP_F1_2"/>
    <property type="match status" value="1"/>
</dbReference>
<comment type="subcellular location">
    <subcellularLocation>
        <location evidence="12">Cell membrane</location>
        <topology evidence="12">Multi-pass membrane protein</topology>
    </subcellularLocation>
    <subcellularLocation>
        <location evidence="2">Membrane</location>
        <topology evidence="2">Multi-pass membrane protein</topology>
    </subcellularLocation>
</comment>
<dbReference type="InterPro" id="IPR000725">
    <property type="entry name" value="Olfact_rcpt"/>
</dbReference>
<dbReference type="Proteomes" id="UP000386466">
    <property type="component" value="Unassembled WGS sequence"/>
</dbReference>
<dbReference type="PRINTS" id="PR00237">
    <property type="entry name" value="GPCRRHODOPSN"/>
</dbReference>
<dbReference type="Pfam" id="PF13853">
    <property type="entry name" value="7tm_4"/>
    <property type="match status" value="1"/>
</dbReference>
<keyword evidence="15" id="KW-1185">Reference proteome</keyword>
<feature type="transmembrane region" description="Helical" evidence="12">
    <location>
        <begin position="161"/>
        <end position="180"/>
    </location>
</feature>
<evidence type="ECO:0000256" key="7">
    <source>
        <dbReference type="ARBA" id="ARBA00023040"/>
    </source>
</evidence>
<evidence type="ECO:0000256" key="9">
    <source>
        <dbReference type="ARBA" id="ARBA00023170"/>
    </source>
</evidence>
<dbReference type="PROSITE" id="PS00237">
    <property type="entry name" value="G_PROTEIN_RECEP_F1_1"/>
    <property type="match status" value="1"/>
</dbReference>
<feature type="transmembrane region" description="Helical" evidence="12">
    <location>
        <begin position="293"/>
        <end position="313"/>
    </location>
</feature>
<evidence type="ECO:0000256" key="12">
    <source>
        <dbReference type="RuleBase" id="RU363047"/>
    </source>
</evidence>
<keyword evidence="12" id="KW-1003">Cell membrane</keyword>
<dbReference type="SUPFAM" id="SSF81321">
    <property type="entry name" value="Family A G protein-coupled receptor-like"/>
    <property type="match status" value="1"/>
</dbReference>